<dbReference type="Pfam" id="PF13466">
    <property type="entry name" value="STAS_2"/>
    <property type="match status" value="1"/>
</dbReference>
<organism evidence="2 3">
    <name type="scientific">Metarhizobium album</name>
    <dbReference type="NCBI Taxonomy" id="2182425"/>
    <lineage>
        <taxon>Bacteria</taxon>
        <taxon>Pseudomonadati</taxon>
        <taxon>Pseudomonadota</taxon>
        <taxon>Alphaproteobacteria</taxon>
        <taxon>Hyphomicrobiales</taxon>
        <taxon>Rhizobiaceae</taxon>
        <taxon>Metarhizobium</taxon>
    </lineage>
</organism>
<proteinExistence type="predicted"/>
<keyword evidence="3" id="KW-1185">Reference proteome</keyword>
<dbReference type="SUPFAM" id="SSF52091">
    <property type="entry name" value="SpoIIaa-like"/>
    <property type="match status" value="1"/>
</dbReference>
<accession>A0A2U2DJI2</accession>
<feature type="domain" description="STAS" evidence="1">
    <location>
        <begin position="1"/>
        <end position="108"/>
    </location>
</feature>
<dbReference type="Gene3D" id="3.30.750.24">
    <property type="entry name" value="STAS domain"/>
    <property type="match status" value="1"/>
</dbReference>
<dbReference type="Proteomes" id="UP000245252">
    <property type="component" value="Unassembled WGS sequence"/>
</dbReference>
<sequence length="108" mass="11928">MTQAKEANIKIDIPARANIRNIAETHTAVLASLLEAQAVEIDLSDCNDVDLSFLQMIESARVYAQSAGKTVKLSSPADGVVLETLKRAGFLDEITPEDARFWLHREEM</sequence>
<evidence type="ECO:0000259" key="1">
    <source>
        <dbReference type="PROSITE" id="PS50801"/>
    </source>
</evidence>
<dbReference type="EMBL" id="QFBC01000015">
    <property type="protein sequence ID" value="PWE53482.1"/>
    <property type="molecule type" value="Genomic_DNA"/>
</dbReference>
<reference evidence="2 3" key="1">
    <citation type="submission" date="2018-05" db="EMBL/GenBank/DDBJ databases">
        <title>The draft genome of strain NS-104.</title>
        <authorList>
            <person name="Hang P."/>
            <person name="Jiang J."/>
        </authorList>
    </citation>
    <scope>NUCLEOTIDE SEQUENCE [LARGE SCALE GENOMIC DNA]</scope>
    <source>
        <strain evidence="2 3">NS-104</strain>
    </source>
</reference>
<dbReference type="AlphaFoldDB" id="A0A2U2DJI2"/>
<comment type="caution">
    <text evidence="2">The sequence shown here is derived from an EMBL/GenBank/DDBJ whole genome shotgun (WGS) entry which is preliminary data.</text>
</comment>
<dbReference type="InterPro" id="IPR036513">
    <property type="entry name" value="STAS_dom_sf"/>
</dbReference>
<dbReference type="PROSITE" id="PS50801">
    <property type="entry name" value="STAS"/>
    <property type="match status" value="1"/>
</dbReference>
<dbReference type="OrthoDB" id="7576888at2"/>
<dbReference type="RefSeq" id="WP_109460953.1">
    <property type="nucleotide sequence ID" value="NZ_QFBC01000015.1"/>
</dbReference>
<evidence type="ECO:0000313" key="2">
    <source>
        <dbReference type="EMBL" id="PWE53482.1"/>
    </source>
</evidence>
<gene>
    <name evidence="2" type="ORF">DEM27_24895</name>
</gene>
<name>A0A2U2DJI2_9HYPH</name>
<protein>
    <recommendedName>
        <fullName evidence="1">STAS domain-containing protein</fullName>
    </recommendedName>
</protein>
<dbReference type="InterPro" id="IPR058548">
    <property type="entry name" value="MlaB-like_STAS"/>
</dbReference>
<evidence type="ECO:0000313" key="3">
    <source>
        <dbReference type="Proteomes" id="UP000245252"/>
    </source>
</evidence>
<dbReference type="InterPro" id="IPR002645">
    <property type="entry name" value="STAS_dom"/>
</dbReference>